<dbReference type="SMART" id="SM01134">
    <property type="entry name" value="DeoRC"/>
    <property type="match status" value="1"/>
</dbReference>
<evidence type="ECO:0000256" key="3">
    <source>
        <dbReference type="ARBA" id="ARBA00023163"/>
    </source>
</evidence>
<dbReference type="InterPro" id="IPR050313">
    <property type="entry name" value="Carb_Metab_HTH_regulators"/>
</dbReference>
<dbReference type="PROSITE" id="PS51000">
    <property type="entry name" value="HTH_DEOR_2"/>
    <property type="match status" value="1"/>
</dbReference>
<keyword evidence="3" id="KW-0804">Transcription</keyword>
<evidence type="ECO:0000313" key="5">
    <source>
        <dbReference type="EMBL" id="WDR04754.1"/>
    </source>
</evidence>
<dbReference type="PANTHER" id="PTHR30363:SF44">
    <property type="entry name" value="AGA OPERON TRANSCRIPTIONAL REPRESSOR-RELATED"/>
    <property type="match status" value="1"/>
</dbReference>
<dbReference type="Proteomes" id="UP001222118">
    <property type="component" value="Chromosome"/>
</dbReference>
<dbReference type="GO" id="GO:0003677">
    <property type="term" value="F:DNA binding"/>
    <property type="evidence" value="ECO:0007669"/>
    <property type="project" value="UniProtKB-KW"/>
</dbReference>
<dbReference type="PRINTS" id="PR00037">
    <property type="entry name" value="HTHLACR"/>
</dbReference>
<dbReference type="InterPro" id="IPR037171">
    <property type="entry name" value="NagB/RpiA_transferase-like"/>
</dbReference>
<dbReference type="SUPFAM" id="SSF100950">
    <property type="entry name" value="NagB/RpiA/CoA transferase-like"/>
    <property type="match status" value="1"/>
</dbReference>
<evidence type="ECO:0000259" key="4">
    <source>
        <dbReference type="PROSITE" id="PS51000"/>
    </source>
</evidence>
<dbReference type="EMBL" id="CP118247">
    <property type="protein sequence ID" value="WDR04754.1"/>
    <property type="molecule type" value="Genomic_DNA"/>
</dbReference>
<dbReference type="Pfam" id="PF00455">
    <property type="entry name" value="DeoRC"/>
    <property type="match status" value="1"/>
</dbReference>
<dbReference type="SUPFAM" id="SSF46785">
    <property type="entry name" value="Winged helix' DNA-binding domain"/>
    <property type="match status" value="1"/>
</dbReference>
<organism evidence="5 6">
    <name type="scientific">Devosia rhodophyticola</name>
    <dbReference type="NCBI Taxonomy" id="3026423"/>
    <lineage>
        <taxon>Bacteria</taxon>
        <taxon>Pseudomonadati</taxon>
        <taxon>Pseudomonadota</taxon>
        <taxon>Alphaproteobacteria</taxon>
        <taxon>Hyphomicrobiales</taxon>
        <taxon>Devosiaceae</taxon>
        <taxon>Devosia</taxon>
    </lineage>
</organism>
<evidence type="ECO:0000313" key="6">
    <source>
        <dbReference type="Proteomes" id="UP001222118"/>
    </source>
</evidence>
<dbReference type="RefSeq" id="WP_282210275.1">
    <property type="nucleotide sequence ID" value="NZ_CP118247.1"/>
</dbReference>
<proteinExistence type="predicted"/>
<keyword evidence="1" id="KW-0805">Transcription regulation</keyword>
<dbReference type="Pfam" id="PF08220">
    <property type="entry name" value="HTH_DeoR"/>
    <property type="match status" value="1"/>
</dbReference>
<reference evidence="5 6" key="1">
    <citation type="submission" date="2023-02" db="EMBL/GenBank/DDBJ databases">
        <title>Devosia chondri sp. nov., isolated from the phycosphere of marine algae.</title>
        <authorList>
            <person name="Kim J.M."/>
            <person name="Lee J.K."/>
            <person name="Choi B.J."/>
            <person name="Bayburt H."/>
            <person name="Jeon C.O."/>
        </authorList>
    </citation>
    <scope>NUCLEOTIDE SEQUENCE [LARGE SCALE GENOMIC DNA]</scope>
    <source>
        <strain evidence="5 6">G2-5</strain>
    </source>
</reference>
<keyword evidence="2 5" id="KW-0238">DNA-binding</keyword>
<dbReference type="SMART" id="SM00420">
    <property type="entry name" value="HTH_DEOR"/>
    <property type="match status" value="1"/>
</dbReference>
<gene>
    <name evidence="5" type="ORF">PSQ90_10550</name>
</gene>
<evidence type="ECO:0000256" key="2">
    <source>
        <dbReference type="ARBA" id="ARBA00023125"/>
    </source>
</evidence>
<dbReference type="InterPro" id="IPR018356">
    <property type="entry name" value="Tscrpt_reg_HTH_DeoR_CS"/>
</dbReference>
<feature type="domain" description="HTH deoR-type" evidence="4">
    <location>
        <begin position="2"/>
        <end position="57"/>
    </location>
</feature>
<dbReference type="InterPro" id="IPR014036">
    <property type="entry name" value="DeoR-like_C"/>
</dbReference>
<protein>
    <submittedName>
        <fullName evidence="5">DeoR/GlpR family DNA-binding transcription regulator</fullName>
    </submittedName>
</protein>
<keyword evidence="6" id="KW-1185">Reference proteome</keyword>
<dbReference type="PROSITE" id="PS00894">
    <property type="entry name" value="HTH_DEOR_1"/>
    <property type="match status" value="1"/>
</dbReference>
<name>A0ABY7YTX0_9HYPH</name>
<dbReference type="InterPro" id="IPR036390">
    <property type="entry name" value="WH_DNA-bd_sf"/>
</dbReference>
<dbReference type="PANTHER" id="PTHR30363">
    <property type="entry name" value="HTH-TYPE TRANSCRIPTIONAL REGULATOR SRLR-RELATED"/>
    <property type="match status" value="1"/>
</dbReference>
<evidence type="ECO:0000256" key="1">
    <source>
        <dbReference type="ARBA" id="ARBA00023015"/>
    </source>
</evidence>
<dbReference type="Gene3D" id="3.40.50.1360">
    <property type="match status" value="1"/>
</dbReference>
<accession>A0ABY7YTX0</accession>
<dbReference type="InterPro" id="IPR001034">
    <property type="entry name" value="DeoR_HTH"/>
</dbReference>
<sequence>MKIGRLEAVRQHLYINGASTITELCEAVGASVATLRRDLMVLEKGGLIERVHGGARLAEGTGIELGFIQRENANIAAKRAIADAAFELIQPHSAIFLDAGTTVLQLARRLRLNPMPLTAVTNGLPVAQDLMGVTGVKVLLVGGELRPENASLVGPHAEAQLDRMQFDQLFIGAGAISEDLTIFTKDLAEASLNARMLARSRQRIVLADGSKFGRSATYVVGKFSNLTHAITDDTLPTRWCQEIRNTGVELIVTGGSGGADP</sequence>